<sequence length="311" mass="34302">MDEPESARRIWQALELPGIVDVHTHFMPKNVMDKVWRYFDDAGPLVGRPWPITYRSDENARLHTLRSFGVLAFTSLIYAHKPDMAAWLNQWAAGFAADTPDCMATATFYPEPGAAGYVSAAIESGTRVFKAHVQVGDYDPTDPLLDDVWGLIEDAGTPVVIHCGSGPAPGTYTGPAPIRAVLAEHPRLRLVIAHMGGPEYSEFLDLCQDFEQLHLDTTMAFTGFTEKNMPFPAGEYGRLRDMGDRILFGSDFPNIPYGYNHAMSVLTELPGVDDTWLRNVFHDNAVRLFGATGSCPGLPSAEPHRVRKAAP</sequence>
<evidence type="ECO:0000256" key="1">
    <source>
        <dbReference type="ARBA" id="ARBA00023239"/>
    </source>
</evidence>
<dbReference type="PANTHER" id="PTHR21240">
    <property type="entry name" value="2-AMINO-3-CARBOXYLMUCONATE-6-SEMIALDEHYDE DECARBOXYLASE"/>
    <property type="match status" value="1"/>
</dbReference>
<dbReference type="InterPro" id="IPR032466">
    <property type="entry name" value="Metal_Hydrolase"/>
</dbReference>
<dbReference type="Proteomes" id="UP001172687">
    <property type="component" value="Unassembled WGS sequence"/>
</dbReference>
<comment type="caution">
    <text evidence="3">The sequence shown here is derived from an EMBL/GenBank/DDBJ whole genome shotgun (WGS) entry which is preliminary data.</text>
</comment>
<evidence type="ECO:0000313" key="4">
    <source>
        <dbReference type="Proteomes" id="UP001172687"/>
    </source>
</evidence>
<keyword evidence="1" id="KW-0456">Lyase</keyword>
<dbReference type="InterPro" id="IPR006680">
    <property type="entry name" value="Amidohydro-rel"/>
</dbReference>
<dbReference type="EMBL" id="JAUHTC010000053">
    <property type="protein sequence ID" value="MDN4519220.1"/>
    <property type="molecule type" value="Genomic_DNA"/>
</dbReference>
<accession>A0ABT8HEM9</accession>
<protein>
    <submittedName>
        <fullName evidence="3">Amidohydrolase family protein</fullName>
    </submittedName>
</protein>
<name>A0ABT8HEM9_MYCAO</name>
<gene>
    <name evidence="3" type="ORF">QYF68_15550</name>
</gene>
<dbReference type="Gene3D" id="3.20.20.140">
    <property type="entry name" value="Metal-dependent hydrolases"/>
    <property type="match status" value="1"/>
</dbReference>
<dbReference type="Pfam" id="PF04909">
    <property type="entry name" value="Amidohydro_2"/>
    <property type="match status" value="1"/>
</dbReference>
<organism evidence="3 4">
    <name type="scientific">Mycolicibacterium austroafricanum</name>
    <name type="common">Mycobacterium austroafricanum</name>
    <dbReference type="NCBI Taxonomy" id="39687"/>
    <lineage>
        <taxon>Bacteria</taxon>
        <taxon>Bacillati</taxon>
        <taxon>Actinomycetota</taxon>
        <taxon>Actinomycetes</taxon>
        <taxon>Mycobacteriales</taxon>
        <taxon>Mycobacteriaceae</taxon>
        <taxon>Mycolicibacterium</taxon>
    </lineage>
</organism>
<dbReference type="InterPro" id="IPR032465">
    <property type="entry name" value="ACMSD"/>
</dbReference>
<dbReference type="SUPFAM" id="SSF51556">
    <property type="entry name" value="Metallo-dependent hydrolases"/>
    <property type="match status" value="1"/>
</dbReference>
<proteinExistence type="predicted"/>
<keyword evidence="4" id="KW-1185">Reference proteome</keyword>
<dbReference type="PANTHER" id="PTHR21240:SF28">
    <property type="entry name" value="ISO-OROTATE DECARBOXYLASE (EUROFUNG)"/>
    <property type="match status" value="1"/>
</dbReference>
<dbReference type="CDD" id="cd01292">
    <property type="entry name" value="metallo-dependent_hydrolases"/>
    <property type="match status" value="1"/>
</dbReference>
<evidence type="ECO:0000259" key="2">
    <source>
        <dbReference type="Pfam" id="PF04909"/>
    </source>
</evidence>
<dbReference type="RefSeq" id="WP_208674772.1">
    <property type="nucleotide sequence ID" value="NZ_CP070380.1"/>
</dbReference>
<feature type="domain" description="Amidohydrolase-related" evidence="2">
    <location>
        <begin position="20"/>
        <end position="290"/>
    </location>
</feature>
<evidence type="ECO:0000313" key="3">
    <source>
        <dbReference type="EMBL" id="MDN4519220.1"/>
    </source>
</evidence>
<reference evidence="3" key="1">
    <citation type="submission" date="2023-07" db="EMBL/GenBank/DDBJ databases">
        <title>Degradation of tert-butanol by M. austroafricanum TBA100.</title>
        <authorList>
            <person name="Helbich S."/>
            <person name="Vainshtein Y."/>
        </authorList>
    </citation>
    <scope>NUCLEOTIDE SEQUENCE</scope>
    <source>
        <strain evidence="3">TBA100</strain>
    </source>
</reference>